<reference evidence="1 2" key="1">
    <citation type="journal article" date="2021" name="Int. J. Syst. Evol. Microbiol.">
        <title>Reticulibacter mediterranei gen. nov., sp. nov., within the new family Reticulibacteraceae fam. nov., and Ktedonospora formicarum gen. nov., sp. nov., Ktedonobacter robiniae sp. nov., Dictyobacter formicarum sp. nov. and Dictyobacter arantiisoli sp. nov., belonging to the class Ktedonobacteria.</title>
        <authorList>
            <person name="Yabe S."/>
            <person name="Zheng Y."/>
            <person name="Wang C.M."/>
            <person name="Sakai Y."/>
            <person name="Abe K."/>
            <person name="Yokota A."/>
            <person name="Donadio S."/>
            <person name="Cavaletti L."/>
            <person name="Monciardini P."/>
        </authorList>
    </citation>
    <scope>NUCLEOTIDE SEQUENCE [LARGE SCALE GENOMIC DNA]</scope>
    <source>
        <strain evidence="1 2">SOSP1-9</strain>
    </source>
</reference>
<dbReference type="EMBL" id="BNJJ01000004">
    <property type="protein sequence ID" value="GHO83629.1"/>
    <property type="molecule type" value="Genomic_DNA"/>
</dbReference>
<evidence type="ECO:0000313" key="2">
    <source>
        <dbReference type="Proteomes" id="UP000635565"/>
    </source>
</evidence>
<sequence length="181" mass="21065">MSSQPSNNALVQQLQLLLTGYGYNFYNKTDQARADDLLVRERASYYLSQAVSTLAQLRSEYHIRFIPPLTRANPDPPQEAMAQLRALEAAQQALAKVESSIRGMSVPSQDRIWWRFRQEQALLMQLLNFDLLLVRDSEQIYQYVSRMTPEDWSNQSSILHQMTQQLARSVTERERFLLLQL</sequence>
<evidence type="ECO:0000313" key="1">
    <source>
        <dbReference type="EMBL" id="GHO83629.1"/>
    </source>
</evidence>
<dbReference type="Proteomes" id="UP000635565">
    <property type="component" value="Unassembled WGS sequence"/>
</dbReference>
<name>A0ABQ3VCW4_9CHLR</name>
<dbReference type="RefSeq" id="WP_201361294.1">
    <property type="nucleotide sequence ID" value="NZ_BNJJ01000004.1"/>
</dbReference>
<proteinExistence type="predicted"/>
<organism evidence="1 2">
    <name type="scientific">Dictyobacter formicarum</name>
    <dbReference type="NCBI Taxonomy" id="2778368"/>
    <lineage>
        <taxon>Bacteria</taxon>
        <taxon>Bacillati</taxon>
        <taxon>Chloroflexota</taxon>
        <taxon>Ktedonobacteria</taxon>
        <taxon>Ktedonobacterales</taxon>
        <taxon>Dictyobacteraceae</taxon>
        <taxon>Dictyobacter</taxon>
    </lineage>
</organism>
<keyword evidence="2" id="KW-1185">Reference proteome</keyword>
<comment type="caution">
    <text evidence="1">The sequence shown here is derived from an EMBL/GenBank/DDBJ whole genome shotgun (WGS) entry which is preliminary data.</text>
</comment>
<protein>
    <submittedName>
        <fullName evidence="1">Uncharacterized protein</fullName>
    </submittedName>
</protein>
<gene>
    <name evidence="1" type="ORF">KSZ_16350</name>
</gene>
<accession>A0ABQ3VCW4</accession>